<evidence type="ECO:0000256" key="3">
    <source>
        <dbReference type="SAM" id="Phobius"/>
    </source>
</evidence>
<keyword evidence="3" id="KW-1133">Transmembrane helix</keyword>
<keyword evidence="3" id="KW-0472">Membrane</keyword>
<organism evidence="4">
    <name type="scientific">Oryza nivara</name>
    <name type="common">Indian wild rice</name>
    <name type="synonym">Oryza sativa f. spontanea</name>
    <dbReference type="NCBI Taxonomy" id="4536"/>
    <lineage>
        <taxon>Eukaryota</taxon>
        <taxon>Viridiplantae</taxon>
        <taxon>Streptophyta</taxon>
        <taxon>Embryophyta</taxon>
        <taxon>Tracheophyta</taxon>
        <taxon>Spermatophyta</taxon>
        <taxon>Magnoliopsida</taxon>
        <taxon>Liliopsida</taxon>
        <taxon>Poales</taxon>
        <taxon>Poaceae</taxon>
        <taxon>BOP clade</taxon>
        <taxon>Oryzoideae</taxon>
        <taxon>Oryzeae</taxon>
        <taxon>Oryzinae</taxon>
        <taxon>Oryza</taxon>
    </lineage>
</organism>
<reference evidence="4" key="1">
    <citation type="submission" date="2015-04" db="UniProtKB">
        <authorList>
            <consortium name="EnsemblPlants"/>
        </authorList>
    </citation>
    <scope>IDENTIFICATION</scope>
    <source>
        <strain evidence="4">SL10</strain>
    </source>
</reference>
<dbReference type="PANTHER" id="PTHR33870:SF27">
    <property type="entry name" value="OS05G0490400 PROTEIN"/>
    <property type="match status" value="1"/>
</dbReference>
<keyword evidence="3" id="KW-0812">Transmembrane</keyword>
<reference evidence="4" key="2">
    <citation type="submission" date="2018-04" db="EMBL/GenBank/DDBJ databases">
        <title>OnivRS2 (Oryza nivara Reference Sequence Version 2).</title>
        <authorList>
            <person name="Zhang J."/>
            <person name="Kudrna D."/>
            <person name="Lee S."/>
            <person name="Talag J."/>
            <person name="Rajasekar S."/>
            <person name="Welchert J."/>
            <person name="Hsing Y.-I."/>
            <person name="Wing R.A."/>
        </authorList>
    </citation>
    <scope>NUCLEOTIDE SEQUENCE [LARGE SCALE GENOMIC DNA]</scope>
    <source>
        <strain evidence="4">SL10</strain>
    </source>
</reference>
<feature type="compositionally biased region" description="Polar residues" evidence="2">
    <location>
        <begin position="845"/>
        <end position="858"/>
    </location>
</feature>
<dbReference type="Proteomes" id="UP000006591">
    <property type="component" value="Chromosome 5"/>
</dbReference>
<feature type="compositionally biased region" description="Basic and acidic residues" evidence="2">
    <location>
        <begin position="656"/>
        <end position="670"/>
    </location>
</feature>
<dbReference type="eggNOG" id="KOG2896">
    <property type="taxonomic scope" value="Eukaryota"/>
</dbReference>
<feature type="region of interest" description="Disordered" evidence="2">
    <location>
        <begin position="572"/>
        <end position="609"/>
    </location>
</feature>
<dbReference type="AlphaFoldDB" id="A0A0E0HG70"/>
<dbReference type="OMA" id="HKICAVK"/>
<proteinExistence type="predicted"/>
<evidence type="ECO:0000313" key="5">
    <source>
        <dbReference type="Proteomes" id="UP000006591"/>
    </source>
</evidence>
<keyword evidence="5" id="KW-1185">Reference proteome</keyword>
<feature type="compositionally biased region" description="Polar residues" evidence="2">
    <location>
        <begin position="641"/>
        <end position="654"/>
    </location>
</feature>
<evidence type="ECO:0000256" key="1">
    <source>
        <dbReference type="SAM" id="Coils"/>
    </source>
</evidence>
<dbReference type="PANTHER" id="PTHR33870">
    <property type="entry name" value="CARDIOMYOPATHY-ASSOCIATED PROTEIN"/>
    <property type="match status" value="1"/>
</dbReference>
<accession>A0A0E0HG70</accession>
<feature type="compositionally biased region" description="Basic and acidic residues" evidence="2">
    <location>
        <begin position="520"/>
        <end position="541"/>
    </location>
</feature>
<feature type="region of interest" description="Disordered" evidence="2">
    <location>
        <begin position="520"/>
        <end position="545"/>
    </location>
</feature>
<feature type="region of interest" description="Disordered" evidence="2">
    <location>
        <begin position="621"/>
        <end position="676"/>
    </location>
</feature>
<feature type="coiled-coil region" evidence="1">
    <location>
        <begin position="105"/>
        <end position="132"/>
    </location>
</feature>
<feature type="transmembrane region" description="Helical" evidence="3">
    <location>
        <begin position="398"/>
        <end position="416"/>
    </location>
</feature>
<feature type="region of interest" description="Disordered" evidence="2">
    <location>
        <begin position="845"/>
        <end position="877"/>
    </location>
</feature>
<dbReference type="STRING" id="4536.A0A0E0HG70"/>
<feature type="transmembrane region" description="Helical" evidence="3">
    <location>
        <begin position="422"/>
        <end position="445"/>
    </location>
</feature>
<keyword evidence="1" id="KW-0175">Coiled coil</keyword>
<sequence length="885" mass="98169">MSPDAAGAGPPSSELARVGSLGGRLVAADEARACLARRLHAALQVREESRRQGAALDEMRARVELRRARVGELLVARRDAARGVDRRREQLQAQIDRVLRLSGAVAAASRRLQDAKEALSGEKARLGDLQRLLRMRQQSMIGQVAALYPVKVFHDLPHGRNLNSNTNGAHRSLSEENGTLPEENGTHLLNVIKLPQIHALTFLGWQIGKQRRKQNDICEKDLQRSAAVLGYAAHAILLIASYLHVPLRYPLHFGGSRSYVSDCLPSAETASIASAERTCINMTDPKLTVYPLFVECQEDDPTKASYAIYLLHKDTEQLLNYIGAESSGRRVFDNLQELIRIIQSDEYGPRSRRRIAGCRLKICAVKLIEDKAMGVEADHGTPCIRTILRCSIRMSYRYASENWVLLFPVLLLYLLFRSSPGFFAFLLSHSPVIICAALILGVLISHGSTNVAEIKEERKSVAEVSDPKYADLSRNIHLEANKGFSAKENTASLNDGEIKDGLNSSREDVIEVVEMVGKISHDRGSTDSQSDEMKVDSEDKPAGTCKWGRAFSVRRRKKLSDIKVEPINAAVDSPLDSSLDSPFGRVGCHDGSPGFDHDQTEGTTPGTPRTRIASVLDEIDPLSSADFPHPDPIQNDDSDNHMSLQDSRTVSDNNYESDKSKANKNDDKNVSTDPAFLGTVDDDKNVMDLGYSEVERHRRLEILMVKRRSRKNIVFDPDSNLDIDNDKVCKRNPSDILSCSDETEFPGSAPSVLHTRRNPFDHPFEQSDESDLHEHVAIPHQDMFFTRHESFSIGSQGRRPSRFKPPFIIEARDIDEPSASDFQRQFSDKSASTLSTVTESDIISSVADQEDISNSIKNDSSREYESPELPTIPTMGSDIICVGGT</sequence>
<evidence type="ECO:0000313" key="4">
    <source>
        <dbReference type="EnsemblPlants" id="ONIVA05G21790.3"/>
    </source>
</evidence>
<dbReference type="Gramene" id="ONIVA05G21790.3">
    <property type="protein sequence ID" value="ONIVA05G21790.3"/>
    <property type="gene ID" value="ONIVA05G21790"/>
</dbReference>
<protein>
    <submittedName>
        <fullName evidence="4">Uncharacterized protein</fullName>
    </submittedName>
</protein>
<dbReference type="EnsemblPlants" id="ONIVA05G21790.3">
    <property type="protein sequence ID" value="ONIVA05G21790.3"/>
    <property type="gene ID" value="ONIVA05G21790"/>
</dbReference>
<feature type="compositionally biased region" description="Low complexity" evidence="2">
    <location>
        <begin position="572"/>
        <end position="582"/>
    </location>
</feature>
<evidence type="ECO:0000256" key="2">
    <source>
        <dbReference type="SAM" id="MobiDB-lite"/>
    </source>
</evidence>
<name>A0A0E0HG70_ORYNI</name>